<dbReference type="Proteomes" id="UP000683246">
    <property type="component" value="Chromosome"/>
</dbReference>
<feature type="transmembrane region" description="Helical" evidence="1">
    <location>
        <begin position="7"/>
        <end position="23"/>
    </location>
</feature>
<reference evidence="2" key="1">
    <citation type="submission" date="2020-07" db="EMBL/GenBank/DDBJ databases">
        <title>Vallitalea pronyensis genome.</title>
        <authorList>
            <person name="Postec A."/>
        </authorList>
    </citation>
    <scope>NUCLEOTIDE SEQUENCE</scope>
    <source>
        <strain evidence="2">FatNI3</strain>
    </source>
</reference>
<evidence type="ECO:0000256" key="1">
    <source>
        <dbReference type="SAM" id="Phobius"/>
    </source>
</evidence>
<dbReference type="EMBL" id="CP058649">
    <property type="protein sequence ID" value="QUI24167.1"/>
    <property type="molecule type" value="Genomic_DNA"/>
</dbReference>
<dbReference type="KEGG" id="vpy:HZI73_18540"/>
<dbReference type="Gene3D" id="2.60.120.260">
    <property type="entry name" value="Galactose-binding domain-like"/>
    <property type="match status" value="1"/>
</dbReference>
<dbReference type="RefSeq" id="WP_212694859.1">
    <property type="nucleotide sequence ID" value="NZ_CP058649.1"/>
</dbReference>
<accession>A0A8J8MLQ9</accession>
<keyword evidence="1" id="KW-0472">Membrane</keyword>
<evidence type="ECO:0000313" key="2">
    <source>
        <dbReference type="EMBL" id="QUI24167.1"/>
    </source>
</evidence>
<keyword evidence="1" id="KW-1133">Transmembrane helix</keyword>
<sequence length="880" mass="99275">MKKMIKYVISIIVIMLIITTGIFKCDSLSAAAAIENGTVVMDDSFDSSGTYAGLVLDGTGSGSFAITHGQLGITTSGSHTTYGVYNAEETLSGHFYAEINIDRDAHVGLALVKKDTNGQPDTLNFTGITIDSTNGKVHVQLMDRQQGVDNVRDNTGQLSTHSPRYDLELNNQYSMPFTGTAKKLRIYRDDNTGFFHYYFLVSKTIYGEEKTGWMEIAPSKDWNPAGTEYFVCPFVKTDTSSVTAYFDHLRAMKKPKEDRDDTATGFDILRRDYNFSGRTGDALVITFPNTSRKYVFWSEMNYVPAWHIDKHTLFTYEFVESWDDTLKGCFEPMSDRLLRWSNVSIIEDNDVRKVVKWRYVLTNPDYKVLGDNGSDELPIVEEYYTFYPDETGTRRIVFKPKLDASWDKWHELSEYIVIADATTKPMDNIPSNVLSVTNREGTYTYHYNFSDFDDINSDKSKFSSPRSTMENWKQMIIAQHFNSGVDAFSVWSNDATFEPTGSTSPDSTVGVYSGYKASPDISWHNPAYQMSHWPMSKEYYYTDDHKSETTWDAQTSHASTFGVEMWNDDPDGSDTHWDEKYLIDPIDGRKYREWTSLIGVTGHHDYASMRNHTGTWLYPGHIAVNEANSTFSHIDYRRKQLVFDKQLDAVCGFILDPTSKSVTVTNPVIKIRNWGTHPVKLTLNGAVLTHGTDYISAIDSEGSALIWVHRQFSHASTFEITDGVATPTPITVQEENLLTNPGFETDHATQTPTGWTEWQTAHASYTEDNGTARSGNYHLAHYNSNAYEVSTYQTVTGLGNGLYTLEAWVKSSGGQGTCWMSAKNYGGNERTMDITATGTWTKIVLTDIHVSDGQCEVSFYSKANGGNWINVDDVTFYKQP</sequence>
<keyword evidence="3" id="KW-1185">Reference proteome</keyword>
<gene>
    <name evidence="2" type="ORF">HZI73_18540</name>
</gene>
<dbReference type="AlphaFoldDB" id="A0A8J8MLQ9"/>
<organism evidence="2 3">
    <name type="scientific">Vallitalea pronyensis</name>
    <dbReference type="NCBI Taxonomy" id="1348613"/>
    <lineage>
        <taxon>Bacteria</taxon>
        <taxon>Bacillati</taxon>
        <taxon>Bacillota</taxon>
        <taxon>Clostridia</taxon>
        <taxon>Lachnospirales</taxon>
        <taxon>Vallitaleaceae</taxon>
        <taxon>Vallitalea</taxon>
    </lineage>
</organism>
<evidence type="ECO:0000313" key="3">
    <source>
        <dbReference type="Proteomes" id="UP000683246"/>
    </source>
</evidence>
<protein>
    <submittedName>
        <fullName evidence="2">Uncharacterized protein</fullName>
    </submittedName>
</protein>
<name>A0A8J8MLQ9_9FIRM</name>
<keyword evidence="1" id="KW-0812">Transmembrane</keyword>
<proteinExistence type="predicted"/>